<reference evidence="2 3" key="1">
    <citation type="submission" date="2019-03" db="EMBL/GenBank/DDBJ databases">
        <title>Subsurface microbial communities from deep shales in Ohio and West Virginia, USA.</title>
        <authorList>
            <person name="Wrighton K."/>
        </authorList>
    </citation>
    <scope>NUCLEOTIDE SEQUENCE [LARGE SCALE GENOMIC DNA]</scope>
    <source>
        <strain evidence="2 3">MSL 6dP</strain>
    </source>
</reference>
<keyword evidence="1" id="KW-0175">Coiled coil</keyword>
<protein>
    <submittedName>
        <fullName evidence="2">Gam-like protein</fullName>
    </submittedName>
</protein>
<dbReference type="SUPFAM" id="SSF161266">
    <property type="entry name" value="Gam-like"/>
    <property type="match status" value="1"/>
</dbReference>
<sequence length="175" mass="20553">MNELKEEMKENQEQERFVITDDAKADWALEKLRELEAKKKDKEEIAAKRKEMIDNWLEQETETINKSIDYFKGILTEYAMKLKEQDPELKTHKLPFGALRFRSQRPKWNYDNDKLVESVEGAGLNDLIKVDKSVNKREFKKLVEVVNGMAINKDTGEVIEGVTIEERDEKFSIDI</sequence>
<dbReference type="RefSeq" id="WP_134117465.1">
    <property type="nucleotide sequence ID" value="NZ_SOEG01000020.1"/>
</dbReference>
<organism evidence="2 3">
    <name type="scientific">Orenia marismortui</name>
    <dbReference type="NCBI Taxonomy" id="46469"/>
    <lineage>
        <taxon>Bacteria</taxon>
        <taxon>Bacillati</taxon>
        <taxon>Bacillota</taxon>
        <taxon>Clostridia</taxon>
        <taxon>Halanaerobiales</taxon>
        <taxon>Halobacteroidaceae</taxon>
        <taxon>Orenia</taxon>
    </lineage>
</organism>
<dbReference type="Pfam" id="PF07352">
    <property type="entry name" value="Phage_Mu_Gam"/>
    <property type="match status" value="1"/>
</dbReference>
<name>A0A4V6QB73_9FIRM</name>
<dbReference type="GO" id="GO:0003690">
    <property type="term" value="F:double-stranded DNA binding"/>
    <property type="evidence" value="ECO:0007669"/>
    <property type="project" value="InterPro"/>
</dbReference>
<keyword evidence="3" id="KW-1185">Reference proteome</keyword>
<proteinExistence type="predicted"/>
<comment type="caution">
    <text evidence="2">The sequence shown here is derived from an EMBL/GenBank/DDBJ whole genome shotgun (WGS) entry which is preliminary data.</text>
</comment>
<dbReference type="AlphaFoldDB" id="A0A4V6QB73"/>
<evidence type="ECO:0000313" key="2">
    <source>
        <dbReference type="EMBL" id="TDX49122.1"/>
    </source>
</evidence>
<feature type="coiled-coil region" evidence="1">
    <location>
        <begin position="25"/>
        <end position="55"/>
    </location>
</feature>
<gene>
    <name evidence="2" type="ORF">C7959_12016</name>
</gene>
<evidence type="ECO:0000313" key="3">
    <source>
        <dbReference type="Proteomes" id="UP000295832"/>
    </source>
</evidence>
<dbReference type="InterPro" id="IPR009951">
    <property type="entry name" value="Host-nuc_inhib_Gam"/>
</dbReference>
<dbReference type="GO" id="GO:0042262">
    <property type="term" value="P:DNA protection"/>
    <property type="evidence" value="ECO:0007669"/>
    <property type="project" value="InterPro"/>
</dbReference>
<accession>A0A4V6QB73</accession>
<evidence type="ECO:0000256" key="1">
    <source>
        <dbReference type="SAM" id="Coils"/>
    </source>
</evidence>
<dbReference type="Proteomes" id="UP000295832">
    <property type="component" value="Unassembled WGS sequence"/>
</dbReference>
<dbReference type="EMBL" id="SOEG01000020">
    <property type="protein sequence ID" value="TDX49122.1"/>
    <property type="molecule type" value="Genomic_DNA"/>
</dbReference>